<dbReference type="CDD" id="cd06171">
    <property type="entry name" value="Sigma70_r4"/>
    <property type="match status" value="1"/>
</dbReference>
<dbReference type="Proteomes" id="UP000578112">
    <property type="component" value="Unassembled WGS sequence"/>
</dbReference>
<dbReference type="RefSeq" id="WP_184992904.1">
    <property type="nucleotide sequence ID" value="NZ_BOMK01000057.1"/>
</dbReference>
<evidence type="ECO:0000256" key="3">
    <source>
        <dbReference type="ARBA" id="ARBA00023082"/>
    </source>
</evidence>
<dbReference type="InterPro" id="IPR014325">
    <property type="entry name" value="RNA_pol_sigma-E_actinobac"/>
</dbReference>
<dbReference type="Gene3D" id="1.10.10.10">
    <property type="entry name" value="Winged helix-like DNA-binding domain superfamily/Winged helix DNA-binding domain"/>
    <property type="match status" value="1"/>
</dbReference>
<evidence type="ECO:0000256" key="2">
    <source>
        <dbReference type="ARBA" id="ARBA00023015"/>
    </source>
</evidence>
<dbReference type="InterPro" id="IPR039425">
    <property type="entry name" value="RNA_pol_sigma-70-like"/>
</dbReference>
<evidence type="ECO:0000313" key="9">
    <source>
        <dbReference type="Proteomes" id="UP000578112"/>
    </source>
</evidence>
<dbReference type="SUPFAM" id="SSF88946">
    <property type="entry name" value="Sigma2 domain of RNA polymerase sigma factors"/>
    <property type="match status" value="1"/>
</dbReference>
<keyword evidence="2" id="KW-0805">Transcription regulation</keyword>
<dbReference type="Pfam" id="PF08281">
    <property type="entry name" value="Sigma70_r4_2"/>
    <property type="match status" value="1"/>
</dbReference>
<dbReference type="NCBIfam" id="TIGR02937">
    <property type="entry name" value="sigma70-ECF"/>
    <property type="match status" value="1"/>
</dbReference>
<dbReference type="AlphaFoldDB" id="A0A7W7HWI7"/>
<dbReference type="GO" id="GO:0003677">
    <property type="term" value="F:DNA binding"/>
    <property type="evidence" value="ECO:0007669"/>
    <property type="project" value="UniProtKB-KW"/>
</dbReference>
<dbReference type="PANTHER" id="PTHR43133:SF50">
    <property type="entry name" value="ECF RNA POLYMERASE SIGMA FACTOR SIGM"/>
    <property type="match status" value="1"/>
</dbReference>
<dbReference type="Pfam" id="PF22029">
    <property type="entry name" value="PhyR_sigma2"/>
    <property type="match status" value="1"/>
</dbReference>
<gene>
    <name evidence="8" type="ORF">BJ971_002613</name>
</gene>
<comment type="caution">
    <text evidence="8">The sequence shown here is derived from an EMBL/GenBank/DDBJ whole genome shotgun (WGS) entry which is preliminary data.</text>
</comment>
<evidence type="ECO:0000259" key="7">
    <source>
        <dbReference type="Pfam" id="PF22029"/>
    </source>
</evidence>
<comment type="similarity">
    <text evidence="1">Belongs to the sigma-70 factor family. ECF subfamily.</text>
</comment>
<dbReference type="InterPro" id="IPR014284">
    <property type="entry name" value="RNA_pol_sigma-70_dom"/>
</dbReference>
<reference evidence="8 9" key="1">
    <citation type="submission" date="2020-08" db="EMBL/GenBank/DDBJ databases">
        <title>Sequencing the genomes of 1000 actinobacteria strains.</title>
        <authorList>
            <person name="Klenk H.-P."/>
        </authorList>
    </citation>
    <scope>NUCLEOTIDE SEQUENCE [LARGE SCALE GENOMIC DNA]</scope>
    <source>
        <strain evidence="8 9">DSM 43149</strain>
    </source>
</reference>
<name>A0A7W7HWI7_9ACTN</name>
<dbReference type="InterPro" id="IPR013324">
    <property type="entry name" value="RNA_pol_sigma_r3/r4-like"/>
</dbReference>
<dbReference type="EMBL" id="JACHNH010000001">
    <property type="protein sequence ID" value="MBB4762057.1"/>
    <property type="molecule type" value="Genomic_DNA"/>
</dbReference>
<accession>A0A7W7HWI7</accession>
<dbReference type="SUPFAM" id="SSF88659">
    <property type="entry name" value="Sigma3 and sigma4 domains of RNA polymerase sigma factors"/>
    <property type="match status" value="1"/>
</dbReference>
<sequence length="175" mass="19964">MRDGSEEEYVEYVTARIPALRRLAYLLAGDEHRADDLVQQTITTLFVKWRRARTAAHLDGYVRTMLVRTYLDERRLAWARVRLLRETPERPARAGDTGVEDRHVLRAALARVPRRQQAVLVLRFYYDLPVDEVAATLGCSAGTVKSQTSRGLATLRRLLGEREPAGFTNQGSRSR</sequence>
<feature type="domain" description="PhyR sigma2" evidence="7">
    <location>
        <begin position="14"/>
        <end position="55"/>
    </location>
</feature>
<evidence type="ECO:0000259" key="6">
    <source>
        <dbReference type="Pfam" id="PF08281"/>
    </source>
</evidence>
<dbReference type="NCBIfam" id="TIGR02983">
    <property type="entry name" value="SigE-fam_strep"/>
    <property type="match status" value="1"/>
</dbReference>
<keyword evidence="5" id="KW-0804">Transcription</keyword>
<keyword evidence="9" id="KW-1185">Reference proteome</keyword>
<dbReference type="InterPro" id="IPR013325">
    <property type="entry name" value="RNA_pol_sigma_r2"/>
</dbReference>
<keyword evidence="3" id="KW-0731">Sigma factor</keyword>
<dbReference type="PANTHER" id="PTHR43133">
    <property type="entry name" value="RNA POLYMERASE ECF-TYPE SIGMA FACTO"/>
    <property type="match status" value="1"/>
</dbReference>
<evidence type="ECO:0000256" key="5">
    <source>
        <dbReference type="ARBA" id="ARBA00023163"/>
    </source>
</evidence>
<evidence type="ECO:0000256" key="4">
    <source>
        <dbReference type="ARBA" id="ARBA00023125"/>
    </source>
</evidence>
<protein>
    <submittedName>
        <fullName evidence="8">RNA polymerase sigma-70 factor (Sigma-E family)</fullName>
    </submittedName>
</protein>
<dbReference type="Gene3D" id="1.10.1740.10">
    <property type="match status" value="1"/>
</dbReference>
<dbReference type="InterPro" id="IPR053866">
    <property type="entry name" value="PhyR_sigma2"/>
</dbReference>
<keyword evidence="4" id="KW-0238">DNA-binding</keyword>
<proteinExistence type="inferred from homology"/>
<evidence type="ECO:0000313" key="8">
    <source>
        <dbReference type="EMBL" id="MBB4762057.1"/>
    </source>
</evidence>
<dbReference type="InterPro" id="IPR013249">
    <property type="entry name" value="RNA_pol_sigma70_r4_t2"/>
</dbReference>
<dbReference type="GO" id="GO:0016987">
    <property type="term" value="F:sigma factor activity"/>
    <property type="evidence" value="ECO:0007669"/>
    <property type="project" value="UniProtKB-KW"/>
</dbReference>
<dbReference type="InterPro" id="IPR036388">
    <property type="entry name" value="WH-like_DNA-bd_sf"/>
</dbReference>
<organism evidence="8 9">
    <name type="scientific">Actinoplanes digitatis</name>
    <dbReference type="NCBI Taxonomy" id="1868"/>
    <lineage>
        <taxon>Bacteria</taxon>
        <taxon>Bacillati</taxon>
        <taxon>Actinomycetota</taxon>
        <taxon>Actinomycetes</taxon>
        <taxon>Micromonosporales</taxon>
        <taxon>Micromonosporaceae</taxon>
        <taxon>Actinoplanes</taxon>
    </lineage>
</organism>
<feature type="domain" description="RNA polymerase sigma factor 70 region 4 type 2" evidence="6">
    <location>
        <begin position="104"/>
        <end position="155"/>
    </location>
</feature>
<evidence type="ECO:0000256" key="1">
    <source>
        <dbReference type="ARBA" id="ARBA00010641"/>
    </source>
</evidence>
<dbReference type="GO" id="GO:0006352">
    <property type="term" value="P:DNA-templated transcription initiation"/>
    <property type="evidence" value="ECO:0007669"/>
    <property type="project" value="InterPro"/>
</dbReference>